<dbReference type="EMBL" id="CP025120">
    <property type="protein sequence ID" value="AUD78969.1"/>
    <property type="molecule type" value="Genomic_DNA"/>
</dbReference>
<proteinExistence type="predicted"/>
<dbReference type="InterPro" id="IPR007751">
    <property type="entry name" value="DUF676_lipase-like"/>
</dbReference>
<dbReference type="InterPro" id="IPR029058">
    <property type="entry name" value="AB_hydrolase_fold"/>
</dbReference>
<evidence type="ECO:0000313" key="2">
    <source>
        <dbReference type="Proteomes" id="UP000232693"/>
    </source>
</evidence>
<dbReference type="SUPFAM" id="SSF53474">
    <property type="entry name" value="alpha/beta-Hydrolases"/>
    <property type="match status" value="1"/>
</dbReference>
<protein>
    <submittedName>
        <fullName evidence="1">Lipase</fullName>
    </submittedName>
</protein>
<dbReference type="Pfam" id="PF05057">
    <property type="entry name" value="DUF676"/>
    <property type="match status" value="1"/>
</dbReference>
<dbReference type="PANTHER" id="PTHR37946:SF1">
    <property type="entry name" value="SLL1969 PROTEIN"/>
    <property type="match status" value="1"/>
</dbReference>
<dbReference type="Proteomes" id="UP000232693">
    <property type="component" value="Chromosome"/>
</dbReference>
<dbReference type="AlphaFoldDB" id="A0A2K9AYM5"/>
<dbReference type="KEGG" id="kpd:CW740_06780"/>
<reference evidence="1 2" key="1">
    <citation type="submission" date="2017-12" db="EMBL/GenBank/DDBJ databases">
        <title>Kangiella profundi FT102 completed genome.</title>
        <authorList>
            <person name="Xu J."/>
            <person name="Wang J."/>
            <person name="Lu Y."/>
        </authorList>
    </citation>
    <scope>NUCLEOTIDE SEQUENCE [LARGE SCALE GENOMIC DNA]</scope>
    <source>
        <strain evidence="1 2">FT102</strain>
    </source>
</reference>
<accession>A0A2K9AYM5</accession>
<sequence length="214" mass="24421">MKQLVILIHGMGRTRFSMRSLEKYFKDEGYQVINESYDSRSKKIETIAVEHIGQLLSSIDSDEYEAIHFVTHSLGGIMLRYYLSHHSINKLGRIVMIAPPNQGSEVAELYKDKLWYKLATGKPGQQLYINNNPLFEQLKPVSADVGIMIGTKSSDPWFNHAFAGPNDGKVSVESARLPEMKDFITVDHGHTFIMNNRKVQQQIAHFLQHGIFEQ</sequence>
<dbReference type="OrthoDB" id="556502at2"/>
<evidence type="ECO:0000313" key="1">
    <source>
        <dbReference type="EMBL" id="AUD78969.1"/>
    </source>
</evidence>
<keyword evidence="2" id="KW-1185">Reference proteome</keyword>
<dbReference type="RefSeq" id="WP_106646810.1">
    <property type="nucleotide sequence ID" value="NZ_BMGO01000001.1"/>
</dbReference>
<name>A0A2K9AYM5_9GAMM</name>
<organism evidence="1 2">
    <name type="scientific">Kangiella profundi</name>
    <dbReference type="NCBI Taxonomy" id="1561924"/>
    <lineage>
        <taxon>Bacteria</taxon>
        <taxon>Pseudomonadati</taxon>
        <taxon>Pseudomonadota</taxon>
        <taxon>Gammaproteobacteria</taxon>
        <taxon>Kangiellales</taxon>
        <taxon>Kangiellaceae</taxon>
        <taxon>Kangiella</taxon>
    </lineage>
</organism>
<dbReference type="Gene3D" id="3.40.50.1820">
    <property type="entry name" value="alpha/beta hydrolase"/>
    <property type="match status" value="1"/>
</dbReference>
<gene>
    <name evidence="1" type="ORF">CW740_06780</name>
</gene>
<dbReference type="PANTHER" id="PTHR37946">
    <property type="entry name" value="SLL1969 PROTEIN"/>
    <property type="match status" value="1"/>
</dbReference>